<keyword evidence="2" id="KW-1185">Reference proteome</keyword>
<name>A0ABY6I0E8_9ARCH</name>
<dbReference type="EMBL" id="CP104013">
    <property type="protein sequence ID" value="UYP48179.1"/>
    <property type="molecule type" value="Genomic_DNA"/>
</dbReference>
<gene>
    <name evidence="1" type="ORF">NEF87_004464</name>
</gene>
<evidence type="ECO:0000313" key="1">
    <source>
        <dbReference type="EMBL" id="UYP48179.1"/>
    </source>
</evidence>
<reference evidence="1" key="1">
    <citation type="submission" date="2022-09" db="EMBL/GenBank/DDBJ databases">
        <title>Actin cytoskeleton and complex cell architecture in an #Asgard archaeon.</title>
        <authorList>
            <person name="Ponce Toledo R.I."/>
            <person name="Schleper C."/>
            <person name="Rodrigues Oliveira T."/>
            <person name="Wollweber F."/>
            <person name="Xu J."/>
            <person name="Rittmann S."/>
            <person name="Klingl A."/>
            <person name="Pilhofer M."/>
        </authorList>
    </citation>
    <scope>NUCLEOTIDE SEQUENCE</scope>
    <source>
        <strain evidence="1">B-35</strain>
    </source>
</reference>
<evidence type="ECO:0000313" key="2">
    <source>
        <dbReference type="Proteomes" id="UP001208689"/>
    </source>
</evidence>
<protein>
    <submittedName>
        <fullName evidence="1">Uncharacterized protein</fullName>
    </submittedName>
</protein>
<proteinExistence type="predicted"/>
<dbReference type="Proteomes" id="UP001208689">
    <property type="component" value="Chromosome"/>
</dbReference>
<organism evidence="1 2">
    <name type="scientific">Candidatus Lokiarchaeum ossiferum</name>
    <dbReference type="NCBI Taxonomy" id="2951803"/>
    <lineage>
        <taxon>Archaea</taxon>
        <taxon>Promethearchaeati</taxon>
        <taxon>Promethearchaeota</taxon>
        <taxon>Promethearchaeia</taxon>
        <taxon>Promethearchaeales</taxon>
        <taxon>Promethearchaeaceae</taxon>
        <taxon>Candidatus Lokiarchaeum</taxon>
    </lineage>
</organism>
<sequence length="224" mass="26190">MIFFDLEFYVPPEERNHPNSRGTLVFNPGNSNHIILGGYFISLPISSIKSEDQASFRHDTSFWIWNYSSEETLLGAIKNFFEEEFSFQQGQNTQILEKRVKDVVTCGFAIARIDLPALYIRSQYHHIAPTPNLFEIFLKSKVIDLCNVSAFLFPNETTLYPKTAYEVSKRLFPHTKWKPSGKSVWKYYDEGEYEQIETRCHNEVTDILHIYKKLQSYIGLPRND</sequence>
<accession>A0ABY6I0E8</accession>